<dbReference type="NCBIfam" id="NF033233">
    <property type="entry name" value="twin_helix"/>
    <property type="match status" value="1"/>
</dbReference>
<evidence type="ECO:0000256" key="1">
    <source>
        <dbReference type="SAM" id="MobiDB-lite"/>
    </source>
</evidence>
<sequence>MIIKTIVALAFILIIISLGSALLHLVKHKSDEDSKKTVKALTFRITLSLILFVFVYLMIATGLYIPQGIGARMHAPKPPASTEPAPQNTPPSN</sequence>
<feature type="transmembrane region" description="Helical" evidence="2">
    <location>
        <begin position="6"/>
        <end position="26"/>
    </location>
</feature>
<dbReference type="STRING" id="686340.Metal_1811"/>
<dbReference type="HOGENOM" id="CLU_162755_0_1_6"/>
<accession>H8GNI5</accession>
<evidence type="ECO:0008006" key="5">
    <source>
        <dbReference type="Google" id="ProtNLM"/>
    </source>
</evidence>
<keyword evidence="2" id="KW-0472">Membrane</keyword>
<dbReference type="Pfam" id="PF11137">
    <property type="entry name" value="DUF2909"/>
    <property type="match status" value="1"/>
</dbReference>
<keyword evidence="2" id="KW-1133">Transmembrane helix</keyword>
<feature type="compositionally biased region" description="Pro residues" evidence="1">
    <location>
        <begin position="76"/>
        <end position="93"/>
    </location>
</feature>
<evidence type="ECO:0000313" key="4">
    <source>
        <dbReference type="Proteomes" id="UP000005090"/>
    </source>
</evidence>
<dbReference type="EMBL" id="CM001475">
    <property type="protein sequence ID" value="EIC29578.1"/>
    <property type="molecule type" value="Genomic_DNA"/>
</dbReference>
<keyword evidence="2" id="KW-0812">Transmembrane</keyword>
<reference evidence="3 4" key="1">
    <citation type="journal article" date="2013" name="Genome Announc.">
        <title>Genome Sequence of the Obligate Gammaproteobacterial Methanotroph Methylomicrobium album Strain BG8.</title>
        <authorList>
            <person name="Kits K.D."/>
            <person name="Kalyuzhnaya M.G."/>
            <person name="Klotz M.G."/>
            <person name="Jetten M.S."/>
            <person name="Op den Camp H.J."/>
            <person name="Vuilleumier S."/>
            <person name="Bringel F."/>
            <person name="Dispirito A.A."/>
            <person name="Murrell J.C."/>
            <person name="Bruce D."/>
            <person name="Cheng J.F."/>
            <person name="Copeland A."/>
            <person name="Goodwin L."/>
            <person name="Hauser L."/>
            <person name="Lajus A."/>
            <person name="Land M.L."/>
            <person name="Lapidus A."/>
            <person name="Lucas S."/>
            <person name="Medigue C."/>
            <person name="Pitluck S."/>
            <person name="Woyke T."/>
            <person name="Zeytun A."/>
            <person name="Stein L.Y."/>
        </authorList>
    </citation>
    <scope>NUCLEOTIDE SEQUENCE [LARGE SCALE GENOMIC DNA]</scope>
    <source>
        <strain evidence="3 4">BG8</strain>
    </source>
</reference>
<feature type="transmembrane region" description="Helical" evidence="2">
    <location>
        <begin position="47"/>
        <end position="65"/>
    </location>
</feature>
<organism evidence="3 4">
    <name type="scientific">Methylomicrobium album BG8</name>
    <dbReference type="NCBI Taxonomy" id="686340"/>
    <lineage>
        <taxon>Bacteria</taxon>
        <taxon>Pseudomonadati</taxon>
        <taxon>Pseudomonadota</taxon>
        <taxon>Gammaproteobacteria</taxon>
        <taxon>Methylococcales</taxon>
        <taxon>Methylococcaceae</taxon>
        <taxon>Methylomicrobium</taxon>
    </lineage>
</organism>
<feature type="region of interest" description="Disordered" evidence="1">
    <location>
        <begin position="74"/>
        <end position="93"/>
    </location>
</feature>
<dbReference type="Proteomes" id="UP000005090">
    <property type="component" value="Chromosome"/>
</dbReference>
<name>H8GNI5_METAL</name>
<evidence type="ECO:0000313" key="3">
    <source>
        <dbReference type="EMBL" id="EIC29578.1"/>
    </source>
</evidence>
<dbReference type="InterPro" id="IPR021313">
    <property type="entry name" value="DUF2909"/>
</dbReference>
<dbReference type="eggNOG" id="ENOG5033AAQ">
    <property type="taxonomic scope" value="Bacteria"/>
</dbReference>
<gene>
    <name evidence="3" type="ORF">Metal_1811</name>
</gene>
<keyword evidence="4" id="KW-1185">Reference proteome</keyword>
<protein>
    <recommendedName>
        <fullName evidence="5">Twin transmembrane helix small protein</fullName>
    </recommendedName>
</protein>
<dbReference type="AlphaFoldDB" id="H8GNI5"/>
<proteinExistence type="predicted"/>
<evidence type="ECO:0000256" key="2">
    <source>
        <dbReference type="SAM" id="Phobius"/>
    </source>
</evidence>
<dbReference type="RefSeq" id="WP_005371543.1">
    <property type="nucleotide sequence ID" value="NZ_CM001475.1"/>
</dbReference>